<evidence type="ECO:0000256" key="1">
    <source>
        <dbReference type="ARBA" id="ARBA00004236"/>
    </source>
</evidence>
<feature type="domain" description="Methyl-accepting transducer" evidence="9">
    <location>
        <begin position="328"/>
        <end position="564"/>
    </location>
</feature>
<feature type="coiled-coil region" evidence="7">
    <location>
        <begin position="126"/>
        <end position="163"/>
    </location>
</feature>
<feature type="coiled-coil region" evidence="7">
    <location>
        <begin position="357"/>
        <end position="384"/>
    </location>
</feature>
<sequence length="614" mass="67146">MKKQQKRIKEKSHIPKKNKETTLGKKTLFQKSNIQKQKTNAQKGKIIAYLQTIRGKVVVSFSILTILLMILTTTSYINMSKLESEIDRVVNKDLVIHDKVKDIETTSLKIESAELSYVASGDKTFLKTLEKEKDHAGILIKDLQKLLKNNKDQLNKLDGIENSYQFWVEWVNKVIQIRDFWTIDEAGKEVQSARGQDYMKQMNDNIQALIEAESKSTKQRIDNLHTQANIAKIVTIGLSSLALILSVVLAIILSKNIVTSVRKISRSILDIANAGGDLTKRIVVKSNDELSDLAKDTNTLIEGIADLVKRVSAMSENVSASSEELLASAEETSKTILSIAETSSEIATGSEKTTTQMDESLSKMKNLEKLVHSLNSQADRVKTAAMQMQSAAVTGSESVKKASNEIMGIEETMASTSTTVEALGKKSDEITKIINTITGIAEQTNLLALNAAIEAARAGEHGRGFAVVADEVRKLAEQSQGAAKEVTKIVYSIQDEVNRIISQNKDGVQAVIAGVEISNETNQSLQRILQQSTQTNDVVAEMVAQIEQTLLLSQEVSTSFTAVSEIAEITASHTETTAAASEEGSAAMEEVTASASELSKQAENLRSLISNFKI</sequence>
<keyword evidence="3 8" id="KW-0472">Membrane</keyword>
<dbReference type="GO" id="GO:0005886">
    <property type="term" value="C:plasma membrane"/>
    <property type="evidence" value="ECO:0007669"/>
    <property type="project" value="UniProtKB-SubCell"/>
</dbReference>
<dbReference type="PANTHER" id="PTHR32089:SF112">
    <property type="entry name" value="LYSOZYME-LIKE PROTEIN-RELATED"/>
    <property type="match status" value="1"/>
</dbReference>
<proteinExistence type="inferred from homology"/>
<organism evidence="11 12">
    <name type="scientific">Heyndrickxia oleronia</name>
    <dbReference type="NCBI Taxonomy" id="38875"/>
    <lineage>
        <taxon>Bacteria</taxon>
        <taxon>Bacillati</taxon>
        <taxon>Bacillota</taxon>
        <taxon>Bacilli</taxon>
        <taxon>Bacillales</taxon>
        <taxon>Bacillaceae</taxon>
        <taxon>Heyndrickxia</taxon>
    </lineage>
</organism>
<evidence type="ECO:0000313" key="11">
    <source>
        <dbReference type="EMBL" id="MDH5159752.1"/>
    </source>
</evidence>
<dbReference type="CDD" id="cd11386">
    <property type="entry name" value="MCP_signal"/>
    <property type="match status" value="1"/>
</dbReference>
<evidence type="ECO:0000256" key="7">
    <source>
        <dbReference type="SAM" id="Coils"/>
    </source>
</evidence>
<gene>
    <name evidence="11" type="ORF">P5X88_02320</name>
</gene>
<dbReference type="AlphaFoldDB" id="A0AAW6SR67"/>
<protein>
    <submittedName>
        <fullName evidence="11">Methyl-accepting chemotaxis protein</fullName>
    </submittedName>
</protein>
<keyword evidence="2" id="KW-1003">Cell membrane</keyword>
<dbReference type="Gene3D" id="1.10.287.950">
    <property type="entry name" value="Methyl-accepting chemotaxis protein"/>
    <property type="match status" value="1"/>
</dbReference>
<keyword evidence="4 6" id="KW-0807">Transducer</keyword>
<dbReference type="SMART" id="SM00283">
    <property type="entry name" value="MA"/>
    <property type="match status" value="1"/>
</dbReference>
<keyword evidence="7" id="KW-0175">Coiled coil</keyword>
<dbReference type="GO" id="GO:0007165">
    <property type="term" value="P:signal transduction"/>
    <property type="evidence" value="ECO:0007669"/>
    <property type="project" value="UniProtKB-KW"/>
</dbReference>
<evidence type="ECO:0000256" key="2">
    <source>
        <dbReference type="ARBA" id="ARBA00022475"/>
    </source>
</evidence>
<evidence type="ECO:0000259" key="10">
    <source>
        <dbReference type="PROSITE" id="PS50885"/>
    </source>
</evidence>
<comment type="caution">
    <text evidence="11">The sequence shown here is derived from an EMBL/GenBank/DDBJ whole genome shotgun (WGS) entry which is preliminary data.</text>
</comment>
<dbReference type="Proteomes" id="UP001159179">
    <property type="component" value="Unassembled WGS sequence"/>
</dbReference>
<evidence type="ECO:0000256" key="3">
    <source>
        <dbReference type="ARBA" id="ARBA00023136"/>
    </source>
</evidence>
<evidence type="ECO:0000256" key="8">
    <source>
        <dbReference type="SAM" id="Phobius"/>
    </source>
</evidence>
<evidence type="ECO:0000259" key="9">
    <source>
        <dbReference type="PROSITE" id="PS50111"/>
    </source>
</evidence>
<dbReference type="PROSITE" id="PS50111">
    <property type="entry name" value="CHEMOTAXIS_TRANSDUC_2"/>
    <property type="match status" value="1"/>
</dbReference>
<keyword evidence="8" id="KW-0812">Transmembrane</keyword>
<evidence type="ECO:0000256" key="5">
    <source>
        <dbReference type="ARBA" id="ARBA00029447"/>
    </source>
</evidence>
<dbReference type="Pfam" id="PF00015">
    <property type="entry name" value="MCPsignal"/>
    <property type="match status" value="1"/>
</dbReference>
<comment type="similarity">
    <text evidence="5">Belongs to the methyl-accepting chemotaxis (MCP) protein family.</text>
</comment>
<comment type="subcellular location">
    <subcellularLocation>
        <location evidence="1">Cell membrane</location>
    </subcellularLocation>
</comment>
<dbReference type="EMBL" id="JAROYP010000001">
    <property type="protein sequence ID" value="MDH5159752.1"/>
    <property type="molecule type" value="Genomic_DNA"/>
</dbReference>
<evidence type="ECO:0000313" key="12">
    <source>
        <dbReference type="Proteomes" id="UP001159179"/>
    </source>
</evidence>
<dbReference type="PANTHER" id="PTHR32089">
    <property type="entry name" value="METHYL-ACCEPTING CHEMOTAXIS PROTEIN MCPB"/>
    <property type="match status" value="1"/>
</dbReference>
<dbReference type="InterPro" id="IPR004089">
    <property type="entry name" value="MCPsignal_dom"/>
</dbReference>
<dbReference type="CDD" id="cd06225">
    <property type="entry name" value="HAMP"/>
    <property type="match status" value="1"/>
</dbReference>
<accession>A0AAW6SR67</accession>
<dbReference type="PROSITE" id="PS50885">
    <property type="entry name" value="HAMP"/>
    <property type="match status" value="1"/>
</dbReference>
<dbReference type="InterPro" id="IPR007891">
    <property type="entry name" value="CHASE3"/>
</dbReference>
<dbReference type="Gene3D" id="6.10.340.10">
    <property type="match status" value="1"/>
</dbReference>
<dbReference type="RefSeq" id="WP_280615592.1">
    <property type="nucleotide sequence ID" value="NZ_JAROYP010000001.1"/>
</dbReference>
<reference evidence="11" key="1">
    <citation type="submission" date="2023-03" db="EMBL/GenBank/DDBJ databases">
        <title>Bacterial isolates from washroom surfaces on a university campus.</title>
        <authorList>
            <person name="Holman D.B."/>
            <person name="Gzyl K.E."/>
            <person name="Taheri A.E."/>
        </authorList>
    </citation>
    <scope>NUCLEOTIDE SEQUENCE</scope>
    <source>
        <strain evidence="11">RD03</strain>
    </source>
</reference>
<name>A0AAW6SR67_9BACI</name>
<dbReference type="Pfam" id="PF00672">
    <property type="entry name" value="HAMP"/>
    <property type="match status" value="1"/>
</dbReference>
<dbReference type="SUPFAM" id="SSF58104">
    <property type="entry name" value="Methyl-accepting chemotaxis protein (MCP) signaling domain"/>
    <property type="match status" value="2"/>
</dbReference>
<dbReference type="SMART" id="SM00304">
    <property type="entry name" value="HAMP"/>
    <property type="match status" value="2"/>
</dbReference>
<feature type="transmembrane region" description="Helical" evidence="8">
    <location>
        <begin position="57"/>
        <end position="77"/>
    </location>
</feature>
<evidence type="ECO:0000256" key="6">
    <source>
        <dbReference type="PROSITE-ProRule" id="PRU00284"/>
    </source>
</evidence>
<evidence type="ECO:0000256" key="4">
    <source>
        <dbReference type="ARBA" id="ARBA00023224"/>
    </source>
</evidence>
<feature type="domain" description="HAMP" evidence="10">
    <location>
        <begin position="255"/>
        <end position="309"/>
    </location>
</feature>
<keyword evidence="8" id="KW-1133">Transmembrane helix</keyword>
<dbReference type="InterPro" id="IPR003660">
    <property type="entry name" value="HAMP_dom"/>
</dbReference>
<dbReference type="Pfam" id="PF05227">
    <property type="entry name" value="CHASE3"/>
    <property type="match status" value="1"/>
</dbReference>